<evidence type="ECO:0000256" key="2">
    <source>
        <dbReference type="ARBA" id="ARBA00005988"/>
    </source>
</evidence>
<dbReference type="PANTHER" id="PTHR11705:SF143">
    <property type="entry name" value="SLL0236 PROTEIN"/>
    <property type="match status" value="1"/>
</dbReference>
<dbReference type="GO" id="GO:0006508">
    <property type="term" value="P:proteolysis"/>
    <property type="evidence" value="ECO:0007669"/>
    <property type="project" value="UniProtKB-KW"/>
</dbReference>
<comment type="cofactor">
    <cofactor evidence="1">
        <name>Zn(2+)</name>
        <dbReference type="ChEBI" id="CHEBI:29105"/>
    </cofactor>
</comment>
<keyword evidence="6" id="KW-0862">Zinc</keyword>
<accession>A0A9E8HV45</accession>
<dbReference type="EMBL" id="CP101527">
    <property type="protein sequence ID" value="UZW76304.1"/>
    <property type="molecule type" value="Genomic_DNA"/>
</dbReference>
<feature type="domain" description="Peptidase M14" evidence="8">
    <location>
        <begin position="45"/>
        <end position="209"/>
    </location>
</feature>
<keyword evidence="4" id="KW-0479">Metal-binding</keyword>
<evidence type="ECO:0000256" key="4">
    <source>
        <dbReference type="ARBA" id="ARBA00022723"/>
    </source>
</evidence>
<dbReference type="GO" id="GO:0005615">
    <property type="term" value="C:extracellular space"/>
    <property type="evidence" value="ECO:0007669"/>
    <property type="project" value="TreeGrafter"/>
</dbReference>
<evidence type="ECO:0000256" key="3">
    <source>
        <dbReference type="ARBA" id="ARBA00022670"/>
    </source>
</evidence>
<keyword evidence="3" id="KW-0645">Protease</keyword>
<keyword evidence="10" id="KW-1185">Reference proteome</keyword>
<reference evidence="9" key="1">
    <citation type="submission" date="2022-07" db="EMBL/GenBank/DDBJ databases">
        <title>Alkalimarinus sp. nov., isolated from gut of a Alitta virens.</title>
        <authorList>
            <person name="Yang A.I."/>
            <person name="Shin N.-R."/>
        </authorList>
    </citation>
    <scope>NUCLEOTIDE SEQUENCE</scope>
    <source>
        <strain evidence="9">FA028</strain>
    </source>
</reference>
<evidence type="ECO:0000259" key="8">
    <source>
        <dbReference type="Pfam" id="PF00246"/>
    </source>
</evidence>
<gene>
    <name evidence="9" type="ORF">NNL22_06890</name>
</gene>
<evidence type="ECO:0000313" key="9">
    <source>
        <dbReference type="EMBL" id="UZW76304.1"/>
    </source>
</evidence>
<dbReference type="PROSITE" id="PS00132">
    <property type="entry name" value="CARBOXYPEPT_ZN_1"/>
    <property type="match status" value="1"/>
</dbReference>
<keyword evidence="7" id="KW-0482">Metalloprotease</keyword>
<sequence length="342" mass="39703">MSKRRTRNRLPELLQLEGLIERSNFKANQETFIELQGHSFPLYSVEVRPFKPGLPTVIFTGGVHGIERIGAQVLLAYMDVLASKIPWDSTLQHQLDALNIVFVPIVNPGGMYLNTRANPKGVDLMRNAPIEAEINPPIFGGGQRISAKLPWYCGDTKHGLELENQTLMNVVERYAQQSPFTITLDCHSGFGLRDHLWFPYAYRKRPIAVLDKLYALKLLFDCTYPHHEYVFEPQSLSYITHGDLWDYIYKRHKNANESVLLPLTLEMGSWNWVKKHPIQLLSFTGLFNPIVPHRQRRVLRRHLILFDFVCSAAIAYKKWIPKQKQTRQMFQAGKQYWYKSRP</sequence>
<dbReference type="GO" id="GO:0004181">
    <property type="term" value="F:metallocarboxypeptidase activity"/>
    <property type="evidence" value="ECO:0007669"/>
    <property type="project" value="InterPro"/>
</dbReference>
<evidence type="ECO:0000256" key="7">
    <source>
        <dbReference type="ARBA" id="ARBA00023049"/>
    </source>
</evidence>
<evidence type="ECO:0000256" key="1">
    <source>
        <dbReference type="ARBA" id="ARBA00001947"/>
    </source>
</evidence>
<dbReference type="KEGG" id="asem:NNL22_06890"/>
<evidence type="ECO:0000256" key="5">
    <source>
        <dbReference type="ARBA" id="ARBA00022801"/>
    </source>
</evidence>
<dbReference type="Proteomes" id="UP001164472">
    <property type="component" value="Chromosome"/>
</dbReference>
<protein>
    <submittedName>
        <fullName evidence="9">DUF2817 domain-containing protein</fullName>
    </submittedName>
</protein>
<dbReference type="GO" id="GO:0008270">
    <property type="term" value="F:zinc ion binding"/>
    <property type="evidence" value="ECO:0007669"/>
    <property type="project" value="InterPro"/>
</dbReference>
<dbReference type="SUPFAM" id="SSF53187">
    <property type="entry name" value="Zn-dependent exopeptidases"/>
    <property type="match status" value="1"/>
</dbReference>
<organism evidence="9 10">
    <name type="scientific">Alkalimarinus sediminis</name>
    <dbReference type="NCBI Taxonomy" id="1632866"/>
    <lineage>
        <taxon>Bacteria</taxon>
        <taxon>Pseudomonadati</taxon>
        <taxon>Pseudomonadota</taxon>
        <taxon>Gammaproteobacteria</taxon>
        <taxon>Alteromonadales</taxon>
        <taxon>Alteromonadaceae</taxon>
        <taxon>Alkalimarinus</taxon>
    </lineage>
</organism>
<keyword evidence="5" id="KW-0378">Hydrolase</keyword>
<dbReference type="RefSeq" id="WP_251812060.1">
    <property type="nucleotide sequence ID" value="NZ_CP101527.1"/>
</dbReference>
<dbReference type="InterPro" id="IPR000834">
    <property type="entry name" value="Peptidase_M14"/>
</dbReference>
<dbReference type="PANTHER" id="PTHR11705">
    <property type="entry name" value="PROTEASE FAMILY M14 CARBOXYPEPTIDASE A,B"/>
    <property type="match status" value="1"/>
</dbReference>
<dbReference type="Pfam" id="PF00246">
    <property type="entry name" value="Peptidase_M14"/>
    <property type="match status" value="1"/>
</dbReference>
<evidence type="ECO:0000256" key="6">
    <source>
        <dbReference type="ARBA" id="ARBA00022833"/>
    </source>
</evidence>
<proteinExistence type="inferred from homology"/>
<dbReference type="InterPro" id="IPR057246">
    <property type="entry name" value="CARBOXYPEPT_ZN_1"/>
</dbReference>
<comment type="similarity">
    <text evidence="2">Belongs to the peptidase M14 family.</text>
</comment>
<name>A0A9E8HV45_9ALTE</name>
<dbReference type="Gene3D" id="3.40.630.10">
    <property type="entry name" value="Zn peptidases"/>
    <property type="match status" value="1"/>
</dbReference>
<evidence type="ECO:0000313" key="10">
    <source>
        <dbReference type="Proteomes" id="UP001164472"/>
    </source>
</evidence>
<dbReference type="AlphaFoldDB" id="A0A9E8HV45"/>